<evidence type="ECO:0000313" key="1">
    <source>
        <dbReference type="EMBL" id="KAL3233064.1"/>
    </source>
</evidence>
<protein>
    <submittedName>
        <fullName evidence="1">Protein PET54</fullName>
    </submittedName>
</protein>
<organism evidence="1 2">
    <name type="scientific">Nakaseomyces bracarensis</name>
    <dbReference type="NCBI Taxonomy" id="273131"/>
    <lineage>
        <taxon>Eukaryota</taxon>
        <taxon>Fungi</taxon>
        <taxon>Dikarya</taxon>
        <taxon>Ascomycota</taxon>
        <taxon>Saccharomycotina</taxon>
        <taxon>Saccharomycetes</taxon>
        <taxon>Saccharomycetales</taxon>
        <taxon>Saccharomycetaceae</taxon>
        <taxon>Nakaseomyces</taxon>
    </lineage>
</organism>
<dbReference type="Proteomes" id="UP001623330">
    <property type="component" value="Unassembled WGS sequence"/>
</dbReference>
<comment type="caution">
    <text evidence="1">The sequence shown here is derived from an EMBL/GenBank/DDBJ whole genome shotgun (WGS) entry which is preliminary data.</text>
</comment>
<dbReference type="EMBL" id="JBEVYD010000005">
    <property type="protein sequence ID" value="KAL3233064.1"/>
    <property type="molecule type" value="Genomic_DNA"/>
</dbReference>
<proteinExistence type="predicted"/>
<keyword evidence="2" id="KW-1185">Reference proteome</keyword>
<accession>A0ABR4NWF3</accession>
<evidence type="ECO:0000313" key="2">
    <source>
        <dbReference type="Proteomes" id="UP001623330"/>
    </source>
</evidence>
<sequence length="274" mass="32084">MLKNQKTFIESVLRNVNEDTLRKVPVEKKVSVNVSSKDLALCYNSYDPSLRWNDFADLVTQRGLSGFRTPQLKFDVIKRRDPKYFSFRDQYILLFPSNMDLRRYLQETRSSSFNRVRVEFVPLLTTKDAKEQCKSSVGERLELLYRKYCRNLEAAYLGSQSYFNAVKEGISETDIKSDVDLKSLVDKVTELEKNCAIVWNLPEESEKLVPQISFFDIVNSFDLLQNQSTGTTMKFVRFTNSEECRQFKKDYHGFVYNEINPDTNKILVEPLGWY</sequence>
<reference evidence="1 2" key="1">
    <citation type="submission" date="2024-05" db="EMBL/GenBank/DDBJ databases">
        <title>Long read based assembly of the Candida bracarensis genome reveals expanded adhesin content.</title>
        <authorList>
            <person name="Marcet-Houben M."/>
            <person name="Ksiezopolska E."/>
            <person name="Gabaldon T."/>
        </authorList>
    </citation>
    <scope>NUCLEOTIDE SEQUENCE [LARGE SCALE GENOMIC DNA]</scope>
    <source>
        <strain evidence="1 2">CBM6</strain>
    </source>
</reference>
<name>A0ABR4NWF3_9SACH</name>
<gene>
    <name evidence="1" type="ORF">RNJ44_04980</name>
</gene>